<dbReference type="PANTHER" id="PTHR30283:SF4">
    <property type="entry name" value="PEROXIDE STRESS RESISTANCE PROTEIN YAAA"/>
    <property type="match status" value="1"/>
</dbReference>
<sequence>MTTILLPPSETKRAGGSDAPLNLDGLSLSVLAPQREAVVASVVALSADPERAAKALKLSPRQRGEIDVNAALRESAGMPAVDRYTGVLFDALDAASLAPAARSWLGEHVLIQTALLGPVGALDAIPAYRLAAGASVPGLPPLKRVWAEAVRGAFVGLSGLVVDLRSEAYAALGPIPDTVASVYVRVVSQGPDGAARALNHFNKRSKGLLVRLLAEERPALADVDALIGWAARAGVEMRPSHRVGEIELVVVD</sequence>
<keyword evidence="2" id="KW-1185">Reference proteome</keyword>
<protein>
    <submittedName>
        <fullName evidence="1">Peroxide stress protein YaaA</fullName>
    </submittedName>
</protein>
<name>A0ABP7BMT4_9MICO</name>
<dbReference type="InterPro" id="IPR005583">
    <property type="entry name" value="YaaA"/>
</dbReference>
<dbReference type="Proteomes" id="UP001410795">
    <property type="component" value="Unassembled WGS sequence"/>
</dbReference>
<gene>
    <name evidence="1" type="primary">yaaA</name>
    <name evidence="1" type="ORF">GCM10022202_28270</name>
</gene>
<dbReference type="Pfam" id="PF03883">
    <property type="entry name" value="H2O2_YaaD"/>
    <property type="match status" value="1"/>
</dbReference>
<accession>A0ABP7BMT4</accession>
<reference evidence="2" key="1">
    <citation type="journal article" date="2019" name="Int. J. Syst. Evol. Microbiol.">
        <title>The Global Catalogue of Microorganisms (GCM) 10K type strain sequencing project: providing services to taxonomists for standard genome sequencing and annotation.</title>
        <authorList>
            <consortium name="The Broad Institute Genomics Platform"/>
            <consortium name="The Broad Institute Genome Sequencing Center for Infectious Disease"/>
            <person name="Wu L."/>
            <person name="Ma J."/>
        </authorList>
    </citation>
    <scope>NUCLEOTIDE SEQUENCE [LARGE SCALE GENOMIC DNA]</scope>
    <source>
        <strain evidence="2">JCM 16546</strain>
    </source>
</reference>
<dbReference type="EMBL" id="BAAAYV010000017">
    <property type="protein sequence ID" value="GAA3664584.1"/>
    <property type="molecule type" value="Genomic_DNA"/>
</dbReference>
<dbReference type="PANTHER" id="PTHR30283">
    <property type="entry name" value="PEROXIDE STRESS RESPONSE PROTEIN YAAA"/>
    <property type="match status" value="1"/>
</dbReference>
<organism evidence="1 2">
    <name type="scientific">Microbacterium marinilacus</name>
    <dbReference type="NCBI Taxonomy" id="415209"/>
    <lineage>
        <taxon>Bacteria</taxon>
        <taxon>Bacillati</taxon>
        <taxon>Actinomycetota</taxon>
        <taxon>Actinomycetes</taxon>
        <taxon>Micrococcales</taxon>
        <taxon>Microbacteriaceae</taxon>
        <taxon>Microbacterium</taxon>
    </lineage>
</organism>
<proteinExistence type="predicted"/>
<evidence type="ECO:0000313" key="1">
    <source>
        <dbReference type="EMBL" id="GAA3664584.1"/>
    </source>
</evidence>
<comment type="caution">
    <text evidence="1">The sequence shown here is derived from an EMBL/GenBank/DDBJ whole genome shotgun (WGS) entry which is preliminary data.</text>
</comment>
<dbReference type="RefSeq" id="WP_246604139.1">
    <property type="nucleotide sequence ID" value="NZ_BAAAYV010000017.1"/>
</dbReference>
<evidence type="ECO:0000313" key="2">
    <source>
        <dbReference type="Proteomes" id="UP001410795"/>
    </source>
</evidence>